<evidence type="ECO:0000256" key="6">
    <source>
        <dbReference type="ARBA" id="ARBA00022723"/>
    </source>
</evidence>
<dbReference type="Pfam" id="PF00175">
    <property type="entry name" value="NAD_binding_1"/>
    <property type="match status" value="1"/>
</dbReference>
<organism evidence="16 17">
    <name type="scientific">Catenulispora yoronensis</name>
    <dbReference type="NCBI Taxonomy" id="450799"/>
    <lineage>
        <taxon>Bacteria</taxon>
        <taxon>Bacillati</taxon>
        <taxon>Actinomycetota</taxon>
        <taxon>Actinomycetes</taxon>
        <taxon>Catenulisporales</taxon>
        <taxon>Catenulisporaceae</taxon>
        <taxon>Catenulispora</taxon>
    </lineage>
</organism>
<dbReference type="PROSITE" id="PS51384">
    <property type="entry name" value="FAD_FR"/>
    <property type="match status" value="1"/>
</dbReference>
<dbReference type="InterPro" id="IPR001433">
    <property type="entry name" value="OxRdtase_FAD/NAD-bd"/>
</dbReference>
<protein>
    <submittedName>
        <fullName evidence="16">Ferredoxin reductase family protein</fullName>
    </submittedName>
</protein>
<keyword evidence="5" id="KW-0001">2Fe-2S</keyword>
<comment type="subcellular location">
    <subcellularLocation>
        <location evidence="2">Membrane</location>
        <topology evidence="2">Multi-pass membrane protein</topology>
    </subcellularLocation>
</comment>
<comment type="cofactor">
    <cofactor evidence="1">
        <name>FAD</name>
        <dbReference type="ChEBI" id="CHEBI:57692"/>
    </cofactor>
</comment>
<evidence type="ECO:0000256" key="5">
    <source>
        <dbReference type="ARBA" id="ARBA00022714"/>
    </source>
</evidence>
<dbReference type="InterPro" id="IPR013130">
    <property type="entry name" value="Fe3_Rdtase_TM_dom"/>
</dbReference>
<feature type="transmembrane region" description="Helical" evidence="14">
    <location>
        <begin position="28"/>
        <end position="45"/>
    </location>
</feature>
<comment type="caution">
    <text evidence="16">The sequence shown here is derived from an EMBL/GenBank/DDBJ whole genome shotgun (WGS) entry which is preliminary data.</text>
</comment>
<dbReference type="Proteomes" id="UP001500751">
    <property type="component" value="Unassembled WGS sequence"/>
</dbReference>
<dbReference type="EMBL" id="BAAAQN010000007">
    <property type="protein sequence ID" value="GAA2020636.1"/>
    <property type="molecule type" value="Genomic_DNA"/>
</dbReference>
<evidence type="ECO:0000256" key="12">
    <source>
        <dbReference type="ARBA" id="ARBA00023136"/>
    </source>
</evidence>
<keyword evidence="4 14" id="KW-0812">Transmembrane</keyword>
<dbReference type="InterPro" id="IPR017938">
    <property type="entry name" value="Riboflavin_synthase-like_b-brl"/>
</dbReference>
<keyword evidence="10" id="KW-0408">Iron</keyword>
<dbReference type="SUPFAM" id="SSF63380">
    <property type="entry name" value="Riboflavin synthase domain-like"/>
    <property type="match status" value="1"/>
</dbReference>
<evidence type="ECO:0000256" key="1">
    <source>
        <dbReference type="ARBA" id="ARBA00001974"/>
    </source>
</evidence>
<proteinExistence type="predicted"/>
<feature type="compositionally biased region" description="Basic and acidic residues" evidence="13">
    <location>
        <begin position="1"/>
        <end position="10"/>
    </location>
</feature>
<keyword evidence="6" id="KW-0479">Metal-binding</keyword>
<dbReference type="Gene3D" id="3.40.50.80">
    <property type="entry name" value="Nucleotide-binding domain of ferredoxin-NADP reductase (FNR) module"/>
    <property type="match status" value="1"/>
</dbReference>
<evidence type="ECO:0000256" key="9">
    <source>
        <dbReference type="ARBA" id="ARBA00023002"/>
    </source>
</evidence>
<keyword evidence="11" id="KW-0411">Iron-sulfur</keyword>
<gene>
    <name evidence="16" type="ORF">GCM10009839_16740</name>
</gene>
<evidence type="ECO:0000256" key="7">
    <source>
        <dbReference type="ARBA" id="ARBA00022827"/>
    </source>
</evidence>
<evidence type="ECO:0000256" key="11">
    <source>
        <dbReference type="ARBA" id="ARBA00023014"/>
    </source>
</evidence>
<name>A0ABN2TVA4_9ACTN</name>
<evidence type="ECO:0000256" key="4">
    <source>
        <dbReference type="ARBA" id="ARBA00022692"/>
    </source>
</evidence>
<dbReference type="InterPro" id="IPR017927">
    <property type="entry name" value="FAD-bd_FR_type"/>
</dbReference>
<evidence type="ECO:0000256" key="3">
    <source>
        <dbReference type="ARBA" id="ARBA00022630"/>
    </source>
</evidence>
<feature type="transmembrane region" description="Helical" evidence="14">
    <location>
        <begin position="105"/>
        <end position="123"/>
    </location>
</feature>
<dbReference type="Pfam" id="PF01794">
    <property type="entry name" value="Ferric_reduct"/>
    <property type="match status" value="1"/>
</dbReference>
<dbReference type="PANTHER" id="PTHR47354:SF8">
    <property type="entry name" value="1,2-PHENYLACETYL-COA EPOXIDASE, SUBUNIT E"/>
    <property type="match status" value="1"/>
</dbReference>
<feature type="transmembrane region" description="Helical" evidence="14">
    <location>
        <begin position="143"/>
        <end position="161"/>
    </location>
</feature>
<sequence>MSTTALRRDAVPPGTGGSKPSPETVPRLALALVGLGAVLVLGAWWRSTSSVSGAAGWLTGAGRITGLLAGYLAPVLLLLMARLPVLERRVGSDRLARWHAFGGRYLVYLVMAHILTITWGYALTDGKNPVAEGVEIVFHYPEMIKGTLATVLMLGTGVVSARAARRRMSYETWYYLHLATYLAIALAFSHQIVNGAELSVQPEQTLWSLYYVLAAAVLGWYRLLLPYLRDRRHGLRVHSVVAEGPGVYSVVLRGERLDELKARPGQFFRLQFQTRGLRWVASPYSLSAAPHPNFLRFTVKNLGGHSAAVAGLAPGTKVRAEGPYGAFTQDKARSPRVLLIAAGVGITPIRALFETLPGQLTLVYRAGSDQEILFRTELEEIARRRGARLVYLVGSRRRHGRTLTAKGLEHLVPGLTAHDVYLCGPEAMQQAVIAALREAGVPGSRIHHESFEF</sequence>
<feature type="region of interest" description="Disordered" evidence="13">
    <location>
        <begin position="1"/>
        <end position="22"/>
    </location>
</feature>
<evidence type="ECO:0000259" key="15">
    <source>
        <dbReference type="PROSITE" id="PS51384"/>
    </source>
</evidence>
<accession>A0ABN2TVA4</accession>
<dbReference type="Gene3D" id="2.40.30.10">
    <property type="entry name" value="Translation factors"/>
    <property type="match status" value="1"/>
</dbReference>
<evidence type="ECO:0000313" key="16">
    <source>
        <dbReference type="EMBL" id="GAA2020636.1"/>
    </source>
</evidence>
<evidence type="ECO:0000256" key="8">
    <source>
        <dbReference type="ARBA" id="ARBA00022989"/>
    </source>
</evidence>
<evidence type="ECO:0000256" key="2">
    <source>
        <dbReference type="ARBA" id="ARBA00004141"/>
    </source>
</evidence>
<keyword evidence="17" id="KW-1185">Reference proteome</keyword>
<keyword evidence="12 14" id="KW-0472">Membrane</keyword>
<feature type="domain" description="FAD-binding FR-type" evidence="15">
    <location>
        <begin position="230"/>
        <end position="330"/>
    </location>
</feature>
<dbReference type="PANTHER" id="PTHR47354">
    <property type="entry name" value="NADH OXIDOREDUCTASE HCR"/>
    <property type="match status" value="1"/>
</dbReference>
<feature type="transmembrane region" description="Helical" evidence="14">
    <location>
        <begin position="173"/>
        <end position="193"/>
    </location>
</feature>
<feature type="transmembrane region" description="Helical" evidence="14">
    <location>
        <begin position="65"/>
        <end position="85"/>
    </location>
</feature>
<dbReference type="InterPro" id="IPR050415">
    <property type="entry name" value="MRET"/>
</dbReference>
<dbReference type="InterPro" id="IPR039261">
    <property type="entry name" value="FNR_nucleotide-bd"/>
</dbReference>
<reference evidence="16 17" key="1">
    <citation type="journal article" date="2019" name="Int. J. Syst. Evol. Microbiol.">
        <title>The Global Catalogue of Microorganisms (GCM) 10K type strain sequencing project: providing services to taxonomists for standard genome sequencing and annotation.</title>
        <authorList>
            <consortium name="The Broad Institute Genomics Platform"/>
            <consortium name="The Broad Institute Genome Sequencing Center for Infectious Disease"/>
            <person name="Wu L."/>
            <person name="Ma J."/>
        </authorList>
    </citation>
    <scope>NUCLEOTIDE SEQUENCE [LARGE SCALE GENOMIC DNA]</scope>
    <source>
        <strain evidence="16 17">JCM 16014</strain>
    </source>
</reference>
<evidence type="ECO:0000256" key="13">
    <source>
        <dbReference type="SAM" id="MobiDB-lite"/>
    </source>
</evidence>
<keyword evidence="9" id="KW-0560">Oxidoreductase</keyword>
<keyword evidence="7" id="KW-0274">FAD</keyword>
<keyword evidence="8 14" id="KW-1133">Transmembrane helix</keyword>
<feature type="transmembrane region" description="Helical" evidence="14">
    <location>
        <begin position="205"/>
        <end position="225"/>
    </location>
</feature>
<evidence type="ECO:0000256" key="10">
    <source>
        <dbReference type="ARBA" id="ARBA00023004"/>
    </source>
</evidence>
<evidence type="ECO:0000256" key="14">
    <source>
        <dbReference type="SAM" id="Phobius"/>
    </source>
</evidence>
<evidence type="ECO:0000313" key="17">
    <source>
        <dbReference type="Proteomes" id="UP001500751"/>
    </source>
</evidence>
<dbReference type="CDD" id="cd06198">
    <property type="entry name" value="FNR_like_3"/>
    <property type="match status" value="1"/>
</dbReference>
<keyword evidence="3" id="KW-0285">Flavoprotein</keyword>
<dbReference type="RefSeq" id="WP_344664936.1">
    <property type="nucleotide sequence ID" value="NZ_BAAAQN010000007.1"/>
</dbReference>
<dbReference type="SUPFAM" id="SSF52343">
    <property type="entry name" value="Ferredoxin reductase-like, C-terminal NADP-linked domain"/>
    <property type="match status" value="1"/>
</dbReference>